<dbReference type="Proteomes" id="UP001597135">
    <property type="component" value="Unassembled WGS sequence"/>
</dbReference>
<name>A0ABW3ZIF3_9RHOB</name>
<evidence type="ECO:0000313" key="3">
    <source>
        <dbReference type="Proteomes" id="UP001597135"/>
    </source>
</evidence>
<sequence>MSAKVDRATQRDAMWDATERFDEFSAYDLSAAMHVQVEHAYRALKIWMQWGFVELVRVQRGKNFYRRNPLRAGQRPPRTDEDGRRLTETTPQERMWRVMRRGDSFTPLDLVMLASTPDGPVSEEEAIEFCRMLVLADYLRTERKAQAGNPPVYRLIQDTGPRPPRKRRVHGVYDENRDAFTYLAGGARHDR</sequence>
<evidence type="ECO:0000313" key="2">
    <source>
        <dbReference type="EMBL" id="MFD1342912.1"/>
    </source>
</evidence>
<evidence type="ECO:0000256" key="1">
    <source>
        <dbReference type="SAM" id="MobiDB-lite"/>
    </source>
</evidence>
<dbReference type="RefSeq" id="WP_386803398.1">
    <property type="nucleotide sequence ID" value="NZ_JBHTMU010000016.1"/>
</dbReference>
<accession>A0ABW3ZIF3</accession>
<feature type="compositionally biased region" description="Basic and acidic residues" evidence="1">
    <location>
        <begin position="77"/>
        <end position="87"/>
    </location>
</feature>
<evidence type="ECO:0008006" key="4">
    <source>
        <dbReference type="Google" id="ProtNLM"/>
    </source>
</evidence>
<proteinExistence type="predicted"/>
<feature type="region of interest" description="Disordered" evidence="1">
    <location>
        <begin position="67"/>
        <end position="90"/>
    </location>
</feature>
<protein>
    <recommendedName>
        <fullName evidence="4">DUF2087 domain-containing protein</fullName>
    </recommendedName>
</protein>
<keyword evidence="3" id="KW-1185">Reference proteome</keyword>
<organism evidence="2 3">
    <name type="scientific">Litorisediminicola beolgyonensis</name>
    <dbReference type="NCBI Taxonomy" id="1173614"/>
    <lineage>
        <taxon>Bacteria</taxon>
        <taxon>Pseudomonadati</taxon>
        <taxon>Pseudomonadota</taxon>
        <taxon>Alphaproteobacteria</taxon>
        <taxon>Rhodobacterales</taxon>
        <taxon>Paracoccaceae</taxon>
        <taxon>Litorisediminicola</taxon>
    </lineage>
</organism>
<comment type="caution">
    <text evidence="2">The sequence shown here is derived from an EMBL/GenBank/DDBJ whole genome shotgun (WGS) entry which is preliminary data.</text>
</comment>
<dbReference type="EMBL" id="JBHTMU010000016">
    <property type="protein sequence ID" value="MFD1342912.1"/>
    <property type="molecule type" value="Genomic_DNA"/>
</dbReference>
<reference evidence="3" key="1">
    <citation type="journal article" date="2019" name="Int. J. Syst. Evol. Microbiol.">
        <title>The Global Catalogue of Microorganisms (GCM) 10K type strain sequencing project: providing services to taxonomists for standard genome sequencing and annotation.</title>
        <authorList>
            <consortium name="The Broad Institute Genomics Platform"/>
            <consortium name="The Broad Institute Genome Sequencing Center for Infectious Disease"/>
            <person name="Wu L."/>
            <person name="Ma J."/>
        </authorList>
    </citation>
    <scope>NUCLEOTIDE SEQUENCE [LARGE SCALE GENOMIC DNA]</scope>
    <source>
        <strain evidence="3">CCUG 62953</strain>
    </source>
</reference>
<gene>
    <name evidence="2" type="ORF">ACFQ4E_10810</name>
</gene>